<evidence type="ECO:0000256" key="2">
    <source>
        <dbReference type="SAM" id="SignalP"/>
    </source>
</evidence>
<keyword evidence="2" id="KW-0732">Signal</keyword>
<evidence type="ECO:0000256" key="1">
    <source>
        <dbReference type="SAM" id="MobiDB-lite"/>
    </source>
</evidence>
<keyword evidence="4" id="KW-1185">Reference proteome</keyword>
<reference evidence="3 4" key="1">
    <citation type="journal article" date="2022" name="Nat. Plants">
        <title>Genomes of leafy and leafless Platanthera orchids illuminate the evolution of mycoheterotrophy.</title>
        <authorList>
            <person name="Li M.H."/>
            <person name="Liu K.W."/>
            <person name="Li Z."/>
            <person name="Lu H.C."/>
            <person name="Ye Q.L."/>
            <person name="Zhang D."/>
            <person name="Wang J.Y."/>
            <person name="Li Y.F."/>
            <person name="Zhong Z.M."/>
            <person name="Liu X."/>
            <person name="Yu X."/>
            <person name="Liu D.K."/>
            <person name="Tu X.D."/>
            <person name="Liu B."/>
            <person name="Hao Y."/>
            <person name="Liao X.Y."/>
            <person name="Jiang Y.T."/>
            <person name="Sun W.H."/>
            <person name="Chen J."/>
            <person name="Chen Y.Q."/>
            <person name="Ai Y."/>
            <person name="Zhai J.W."/>
            <person name="Wu S.S."/>
            <person name="Zhou Z."/>
            <person name="Hsiao Y.Y."/>
            <person name="Wu W.L."/>
            <person name="Chen Y.Y."/>
            <person name="Lin Y.F."/>
            <person name="Hsu J.L."/>
            <person name="Li C.Y."/>
            <person name="Wang Z.W."/>
            <person name="Zhao X."/>
            <person name="Zhong W.Y."/>
            <person name="Ma X.K."/>
            <person name="Ma L."/>
            <person name="Huang J."/>
            <person name="Chen G.Z."/>
            <person name="Huang M.Z."/>
            <person name="Huang L."/>
            <person name="Peng D.H."/>
            <person name="Luo Y.B."/>
            <person name="Zou S.Q."/>
            <person name="Chen S.P."/>
            <person name="Lan S."/>
            <person name="Tsai W.C."/>
            <person name="Van de Peer Y."/>
            <person name="Liu Z.J."/>
        </authorList>
    </citation>
    <scope>NUCLEOTIDE SEQUENCE [LARGE SCALE GENOMIC DNA]</scope>
    <source>
        <strain evidence="3">Lor288</strain>
    </source>
</reference>
<sequence length="228" mass="25585">MHSSQISAPCVLLLQAPCALSLYPASQPLVPTSKRSAIGNLKAGESQRPPPPKLRSIPIVGVLKICRQRHDQLALNFSVLHQHLAEEVSDLSDQRHHQQMSVLGKRRRKAGKQMNLRGRGETDLLLLTLEKLCIAGTVYHLPISVLSEDQSLPISKNTRTASGTPPRSRHGSHFLNQESSYCRSIFHLIFKPRKSPASSLSFLWRRSGSAVCPWRQKSYRFISWKDLV</sequence>
<evidence type="ECO:0000313" key="4">
    <source>
        <dbReference type="Proteomes" id="UP001412067"/>
    </source>
</evidence>
<proteinExistence type="predicted"/>
<feature type="chain" id="PRO_5045124790" evidence="2">
    <location>
        <begin position="22"/>
        <end position="228"/>
    </location>
</feature>
<organism evidence="3 4">
    <name type="scientific">Platanthera guangdongensis</name>
    <dbReference type="NCBI Taxonomy" id="2320717"/>
    <lineage>
        <taxon>Eukaryota</taxon>
        <taxon>Viridiplantae</taxon>
        <taxon>Streptophyta</taxon>
        <taxon>Embryophyta</taxon>
        <taxon>Tracheophyta</taxon>
        <taxon>Spermatophyta</taxon>
        <taxon>Magnoliopsida</taxon>
        <taxon>Liliopsida</taxon>
        <taxon>Asparagales</taxon>
        <taxon>Orchidaceae</taxon>
        <taxon>Orchidoideae</taxon>
        <taxon>Orchideae</taxon>
        <taxon>Orchidinae</taxon>
        <taxon>Platanthera</taxon>
    </lineage>
</organism>
<comment type="caution">
    <text evidence="3">The sequence shown here is derived from an EMBL/GenBank/DDBJ whole genome shotgun (WGS) entry which is preliminary data.</text>
</comment>
<dbReference type="Proteomes" id="UP001412067">
    <property type="component" value="Unassembled WGS sequence"/>
</dbReference>
<protein>
    <submittedName>
        <fullName evidence="3">Uncharacterized protein</fullName>
    </submittedName>
</protein>
<accession>A0ABR2MGW1</accession>
<name>A0ABR2MGW1_9ASPA</name>
<feature type="signal peptide" evidence="2">
    <location>
        <begin position="1"/>
        <end position="21"/>
    </location>
</feature>
<evidence type="ECO:0000313" key="3">
    <source>
        <dbReference type="EMBL" id="KAK8963402.1"/>
    </source>
</evidence>
<feature type="region of interest" description="Disordered" evidence="1">
    <location>
        <begin position="155"/>
        <end position="174"/>
    </location>
</feature>
<dbReference type="EMBL" id="JBBWWR010000007">
    <property type="protein sequence ID" value="KAK8963402.1"/>
    <property type="molecule type" value="Genomic_DNA"/>
</dbReference>
<feature type="compositionally biased region" description="Polar residues" evidence="1">
    <location>
        <begin position="155"/>
        <end position="165"/>
    </location>
</feature>
<gene>
    <name evidence="3" type="ORF">KSP40_PGU015670</name>
</gene>